<reference evidence="3" key="1">
    <citation type="submission" date="2022-11" db="UniProtKB">
        <authorList>
            <consortium name="WormBaseParasite"/>
        </authorList>
    </citation>
    <scope>IDENTIFICATION</scope>
</reference>
<dbReference type="Proteomes" id="UP000887566">
    <property type="component" value="Unplaced"/>
</dbReference>
<name>A0A914WEY7_9BILA</name>
<evidence type="ECO:0000313" key="3">
    <source>
        <dbReference type="WBParaSite" id="PSAMB.scaffold402size53005.g5555.t1"/>
    </source>
</evidence>
<protein>
    <submittedName>
        <fullName evidence="3">Uncharacterized protein</fullName>
    </submittedName>
</protein>
<keyword evidence="1" id="KW-1133">Transmembrane helix</keyword>
<accession>A0A914WEY7</accession>
<evidence type="ECO:0000256" key="1">
    <source>
        <dbReference type="SAM" id="Phobius"/>
    </source>
</evidence>
<sequence length="84" mass="9313">MLTLTSSSLEAYVPWLLIARSVATSATLLALLFLRSHLFVWSVFAPKLLFEVSHTALLVAVVLFCTLTRLTRRCRVGVASPRPL</sequence>
<keyword evidence="2" id="KW-1185">Reference proteome</keyword>
<feature type="transmembrane region" description="Helical" evidence="1">
    <location>
        <begin position="39"/>
        <end position="65"/>
    </location>
</feature>
<proteinExistence type="predicted"/>
<dbReference type="AlphaFoldDB" id="A0A914WEY7"/>
<dbReference type="WBParaSite" id="PSAMB.scaffold402size53005.g5555.t1">
    <property type="protein sequence ID" value="PSAMB.scaffold402size53005.g5555.t1"/>
    <property type="gene ID" value="PSAMB.scaffold402size53005.g5555"/>
</dbReference>
<feature type="transmembrane region" description="Helical" evidence="1">
    <location>
        <begin position="12"/>
        <end position="33"/>
    </location>
</feature>
<organism evidence="2 3">
    <name type="scientific">Plectus sambesii</name>
    <dbReference type="NCBI Taxonomy" id="2011161"/>
    <lineage>
        <taxon>Eukaryota</taxon>
        <taxon>Metazoa</taxon>
        <taxon>Ecdysozoa</taxon>
        <taxon>Nematoda</taxon>
        <taxon>Chromadorea</taxon>
        <taxon>Plectida</taxon>
        <taxon>Plectina</taxon>
        <taxon>Plectoidea</taxon>
        <taxon>Plectidae</taxon>
        <taxon>Plectus</taxon>
    </lineage>
</organism>
<keyword evidence="1" id="KW-0472">Membrane</keyword>
<evidence type="ECO:0000313" key="2">
    <source>
        <dbReference type="Proteomes" id="UP000887566"/>
    </source>
</evidence>
<keyword evidence="1" id="KW-0812">Transmembrane</keyword>